<dbReference type="InterPro" id="IPR001680">
    <property type="entry name" value="WD40_rpt"/>
</dbReference>
<feature type="domain" description="HTH cro/C1-type" evidence="5">
    <location>
        <begin position="22"/>
        <end position="78"/>
    </location>
</feature>
<feature type="region of interest" description="Disordered" evidence="4">
    <location>
        <begin position="515"/>
        <end position="642"/>
    </location>
</feature>
<feature type="compositionally biased region" description="Basic and acidic residues" evidence="4">
    <location>
        <begin position="554"/>
        <end position="573"/>
    </location>
</feature>
<feature type="repeat" description="WD" evidence="3">
    <location>
        <begin position="883"/>
        <end position="915"/>
    </location>
</feature>
<feature type="compositionally biased region" description="Polar residues" evidence="4">
    <location>
        <begin position="590"/>
        <end position="607"/>
    </location>
</feature>
<evidence type="ECO:0000256" key="2">
    <source>
        <dbReference type="ARBA" id="ARBA00022737"/>
    </source>
</evidence>
<name>A0AAP6EKW0_9ACTN</name>
<sequence>MAGRKEVPVDPAAGPVQRFAFELRKLRAETDGVTYRELALRAGYSVTTLSRAAGGEQLPTLPVVLAYVRACGGNSAWWEARWREAAEDVPPDDGSAPPYRGLARYEPDDSALFFGREQLTADLVELLSRRRFAAVFGASGSGKSSLLRAGLIPVLRRARDPRPSAIRILTPGERPARTHAQLLTPAGPETYVIVDQFEEVFTLCRDVAERDRFIEMLLTARQPGSGVRVLLAVRGDFYGRCAEHRGLAEALRDANLLAGAMSPAELRDAVVKPATASGLTVERALTSRLVEEVAGAPGGLPLLSHALLETWRLRRGKTLTLAGYEAAGRLDGAITRTAERVHSGFTEAQAATARRVLLRLIEPGDGVPDTRRPVQRTELPGDTGPVLEALTGARLLTLDGDTVELAHEALITAWPRLRGWIEEDRERLRVQRELTVAAGAWAELGCEKGALYRGSRLAAAQEYFGGTGSRGLIGGGFGRLLGWKRGELAGAGRGKLADRERGELTTPADTHCAELTGVKHATPTDGERGQCEEPAVPASTKLTAGKHSTPANSHRAELTDDKHSTPADTHRAELANVKHAAPADGKSTAPADTNRTTPANDTHSAPATTDRVAPTNGNHSPPATTNHPTPPNHKPTPPAATNHPELTLIERSFLDASLNHAHRGRRRSRLVLLSVVSALCLALLGTGLAVGQWRSAVGAQRLAESRQLAAQSGALLRSDPDRAALLAVRAYRTAATREATEALYAAASLPLRQRLVGGKRPVQAIALSPDGRTLAAYDADGTVQIRDLPGGRLRHTLAGLGGTRSMVFSPDGRVLAVAGAEIGLWDPATGEKVNSLAIRDGYVRGMDFHGRTLAVASPAGVRLWDTGTGRLRKPLAGLRDPEAVAFGPGGRTVAAAGLDGGVRVWDVATGRTVAVHEGWTRAEVVFSPDGQTYSITPDGGSVELRDVATGALRRTLGTGGRPAFAPDGRTLAVAGPGDTVRIWDAVSGAALASLTAGHHGRGLMEIALGPDGTLVTSTNLDPSVRVQRWSAERPRATLYGAVGTYVADLAFGPGGRAVATVSERATPMPGDGSAQLWDVRASALVPASTPGEPPVQPRDAGTVALVPLSMLDEPSTRPRETGTTVRKTTALNTGPASGGTALGFTPDGRALVSRSVGNGVIEVRDLTTGRLLHSRRLGPVDKIAFSPDGTRLGAVGPDGTVQIWHLSTDTLRTIRTGDHHTLRTMAFTPDGRELALVTIHPRSERLTLLDTTTGRTRHTLDLSIGGSLSIAFSPDGRTLAAASGDTGTVQIRDPRTGRLQHTFDAGDQAVSPAFSPDGRTLATGEPGAVHLWDLATGRPRRTLPTRSYATPEFSPDGRTLAVVVGNSVELWDVDLPDPARAMREIREAVSG</sequence>
<dbReference type="Gene3D" id="3.40.50.300">
    <property type="entry name" value="P-loop containing nucleotide triphosphate hydrolases"/>
    <property type="match status" value="1"/>
</dbReference>
<keyword evidence="8" id="KW-1185">Reference proteome</keyword>
<dbReference type="PANTHER" id="PTHR19879">
    <property type="entry name" value="TRANSCRIPTION INITIATION FACTOR TFIID"/>
    <property type="match status" value="1"/>
</dbReference>
<evidence type="ECO:0000313" key="6">
    <source>
        <dbReference type="EMBL" id="MDX2966408.1"/>
    </source>
</evidence>
<feature type="region of interest" description="Disordered" evidence="4">
    <location>
        <begin position="1110"/>
        <end position="1146"/>
    </location>
</feature>
<dbReference type="InterPro" id="IPR010982">
    <property type="entry name" value="Lambda_DNA-bd_dom_sf"/>
</dbReference>
<evidence type="ECO:0000313" key="9">
    <source>
        <dbReference type="Proteomes" id="UP001282288"/>
    </source>
</evidence>
<dbReference type="InterPro" id="IPR011047">
    <property type="entry name" value="Quinoprotein_ADH-like_sf"/>
</dbReference>
<dbReference type="Pfam" id="PF00400">
    <property type="entry name" value="WD40"/>
    <property type="match status" value="5"/>
</dbReference>
<dbReference type="CDD" id="cd00093">
    <property type="entry name" value="HTH_XRE"/>
    <property type="match status" value="1"/>
</dbReference>
<dbReference type="GO" id="GO:0003677">
    <property type="term" value="F:DNA binding"/>
    <property type="evidence" value="ECO:0007669"/>
    <property type="project" value="InterPro"/>
</dbReference>
<dbReference type="SMART" id="SM00320">
    <property type="entry name" value="WD40"/>
    <property type="match status" value="10"/>
</dbReference>
<keyword evidence="2" id="KW-0677">Repeat</keyword>
<proteinExistence type="predicted"/>
<gene>
    <name evidence="6" type="ORF">PV399_42885</name>
    <name evidence="7" type="ORF">PV666_22125</name>
</gene>
<dbReference type="SUPFAM" id="SSF50998">
    <property type="entry name" value="Quinoprotein alcohol dehydrogenase-like"/>
    <property type="match status" value="2"/>
</dbReference>
<dbReference type="CDD" id="cd00200">
    <property type="entry name" value="WD40"/>
    <property type="match status" value="1"/>
</dbReference>
<accession>A0AAP6EKW0</accession>
<dbReference type="GeneID" id="69805276"/>
<organism evidence="6 9">
    <name type="scientific">Streptomyces acidiscabies</name>
    <dbReference type="NCBI Taxonomy" id="42234"/>
    <lineage>
        <taxon>Bacteria</taxon>
        <taxon>Bacillati</taxon>
        <taxon>Actinomycetota</taxon>
        <taxon>Actinomycetes</taxon>
        <taxon>Kitasatosporales</taxon>
        <taxon>Streptomycetaceae</taxon>
        <taxon>Streptomyces</taxon>
    </lineage>
</organism>
<feature type="repeat" description="WD" evidence="3">
    <location>
        <begin position="963"/>
        <end position="993"/>
    </location>
</feature>
<dbReference type="EMBL" id="JARAWC010000058">
    <property type="protein sequence ID" value="MDX2966408.1"/>
    <property type="molecule type" value="Genomic_DNA"/>
</dbReference>
<reference evidence="6 8" key="1">
    <citation type="journal article" date="2023" name="Microb. Genom.">
        <title>Mesoterricola silvestris gen. nov., sp. nov., Mesoterricola sediminis sp. nov., Geothrix oryzae sp. nov., Geothrix edaphica sp. nov., Geothrix rubra sp. nov., and Geothrix limicola sp. nov., six novel members of Acidobacteriota isolated from soils.</title>
        <authorList>
            <person name="Weisberg A.J."/>
            <person name="Pearce E."/>
            <person name="Kramer C.G."/>
            <person name="Chang J.H."/>
            <person name="Clarke C.R."/>
        </authorList>
    </citation>
    <scope>NUCLEOTIDE SEQUENCE</scope>
    <source>
        <strain evidence="7 8">NB05-1H</strain>
        <strain evidence="6">NRRL_B-16521</strain>
    </source>
</reference>
<evidence type="ECO:0000259" key="5">
    <source>
        <dbReference type="SMART" id="SM00530"/>
    </source>
</evidence>
<evidence type="ECO:0000256" key="1">
    <source>
        <dbReference type="ARBA" id="ARBA00022574"/>
    </source>
</evidence>
<keyword evidence="1 3" id="KW-0853">WD repeat</keyword>
<dbReference type="Gene3D" id="2.130.10.10">
    <property type="entry name" value="YVTN repeat-like/Quinoprotein amine dehydrogenase"/>
    <property type="match status" value="3"/>
</dbReference>
<evidence type="ECO:0000256" key="4">
    <source>
        <dbReference type="SAM" id="MobiDB-lite"/>
    </source>
</evidence>
<dbReference type="Proteomes" id="UP001272987">
    <property type="component" value="Unassembled WGS sequence"/>
</dbReference>
<dbReference type="InterPro" id="IPR019775">
    <property type="entry name" value="WD40_repeat_CS"/>
</dbReference>
<evidence type="ECO:0000256" key="3">
    <source>
        <dbReference type="PROSITE-ProRule" id="PRU00221"/>
    </source>
</evidence>
<dbReference type="Gene3D" id="1.10.260.40">
    <property type="entry name" value="lambda repressor-like DNA-binding domains"/>
    <property type="match status" value="1"/>
</dbReference>
<dbReference type="InterPro" id="IPR015943">
    <property type="entry name" value="WD40/YVTN_repeat-like_dom_sf"/>
</dbReference>
<dbReference type="PROSITE" id="PS50082">
    <property type="entry name" value="WD_REPEATS_2"/>
    <property type="match status" value="3"/>
</dbReference>
<dbReference type="EMBL" id="JARAWP010000012">
    <property type="protein sequence ID" value="MDX3020565.1"/>
    <property type="molecule type" value="Genomic_DNA"/>
</dbReference>
<comment type="caution">
    <text evidence="6">The sequence shown here is derived from an EMBL/GenBank/DDBJ whole genome shotgun (WGS) entry which is preliminary data.</text>
</comment>
<dbReference type="PANTHER" id="PTHR19879:SF9">
    <property type="entry name" value="TRANSCRIPTION INITIATION FACTOR TFIID SUBUNIT 5"/>
    <property type="match status" value="1"/>
</dbReference>
<feature type="region of interest" description="Disordered" evidence="4">
    <location>
        <begin position="491"/>
        <end position="510"/>
    </location>
</feature>
<protein>
    <submittedName>
        <fullName evidence="6">PQQ-binding-like beta-propeller repeat protein</fullName>
    </submittedName>
</protein>
<dbReference type="InterPro" id="IPR001387">
    <property type="entry name" value="Cro/C1-type_HTH"/>
</dbReference>
<feature type="compositionally biased region" description="Polar residues" evidence="4">
    <location>
        <begin position="1121"/>
        <end position="1135"/>
    </location>
</feature>
<dbReference type="InterPro" id="IPR049052">
    <property type="entry name" value="nSTAND1"/>
</dbReference>
<dbReference type="Proteomes" id="UP001282288">
    <property type="component" value="Unassembled WGS sequence"/>
</dbReference>
<dbReference type="InterPro" id="IPR027417">
    <property type="entry name" value="P-loop_NTPase"/>
</dbReference>
<dbReference type="SUPFAM" id="SSF52540">
    <property type="entry name" value="P-loop containing nucleoside triphosphate hydrolases"/>
    <property type="match status" value="1"/>
</dbReference>
<evidence type="ECO:0000313" key="7">
    <source>
        <dbReference type="EMBL" id="MDX3020565.1"/>
    </source>
</evidence>
<dbReference type="Pfam" id="PF20703">
    <property type="entry name" value="nSTAND1"/>
    <property type="match status" value="1"/>
</dbReference>
<dbReference type="PROSITE" id="PS00678">
    <property type="entry name" value="WD_REPEATS_1"/>
    <property type="match status" value="1"/>
</dbReference>
<dbReference type="RefSeq" id="WP_100216668.1">
    <property type="nucleotide sequence ID" value="NZ_CP122369.1"/>
</dbReference>
<dbReference type="SUPFAM" id="SSF47413">
    <property type="entry name" value="lambda repressor-like DNA-binding domains"/>
    <property type="match status" value="1"/>
</dbReference>
<dbReference type="SMART" id="SM00530">
    <property type="entry name" value="HTH_XRE"/>
    <property type="match status" value="1"/>
</dbReference>
<evidence type="ECO:0000313" key="8">
    <source>
        <dbReference type="Proteomes" id="UP001272987"/>
    </source>
</evidence>
<feature type="repeat" description="WD" evidence="3">
    <location>
        <begin position="1173"/>
        <end position="1214"/>
    </location>
</feature>
<feature type="compositionally biased region" description="Pro residues" evidence="4">
    <location>
        <begin position="628"/>
        <end position="638"/>
    </location>
</feature>